<dbReference type="RefSeq" id="WP_345395938.1">
    <property type="nucleotide sequence ID" value="NZ_BAABHG010000007.1"/>
</dbReference>
<gene>
    <name evidence="13" type="ORF">ACFSYJ_05050</name>
</gene>
<keyword evidence="8 11" id="KW-1133">Transmembrane helix</keyword>
<dbReference type="Pfam" id="PF02518">
    <property type="entry name" value="HATPase_c"/>
    <property type="match status" value="1"/>
</dbReference>
<keyword evidence="5" id="KW-0808">Transferase</keyword>
<dbReference type="InterPro" id="IPR003594">
    <property type="entry name" value="HATPase_dom"/>
</dbReference>
<accession>A0ABW5G8X3</accession>
<evidence type="ECO:0000256" key="2">
    <source>
        <dbReference type="ARBA" id="ARBA00004370"/>
    </source>
</evidence>
<dbReference type="PANTHER" id="PTHR45436">
    <property type="entry name" value="SENSOR HISTIDINE KINASE YKOH"/>
    <property type="match status" value="1"/>
</dbReference>
<dbReference type="Gene3D" id="6.10.340.10">
    <property type="match status" value="1"/>
</dbReference>
<organism evidence="13 14">
    <name type="scientific">Amycolatopsis samaneae</name>
    <dbReference type="NCBI Taxonomy" id="664691"/>
    <lineage>
        <taxon>Bacteria</taxon>
        <taxon>Bacillati</taxon>
        <taxon>Actinomycetota</taxon>
        <taxon>Actinomycetes</taxon>
        <taxon>Pseudonocardiales</taxon>
        <taxon>Pseudonocardiaceae</taxon>
        <taxon>Amycolatopsis</taxon>
    </lineage>
</organism>
<dbReference type="InterPro" id="IPR036890">
    <property type="entry name" value="HATPase_C_sf"/>
</dbReference>
<evidence type="ECO:0000256" key="7">
    <source>
        <dbReference type="ARBA" id="ARBA00022777"/>
    </source>
</evidence>
<dbReference type="SMART" id="SM00304">
    <property type="entry name" value="HAMP"/>
    <property type="match status" value="1"/>
</dbReference>
<evidence type="ECO:0000256" key="4">
    <source>
        <dbReference type="ARBA" id="ARBA00022553"/>
    </source>
</evidence>
<evidence type="ECO:0000256" key="6">
    <source>
        <dbReference type="ARBA" id="ARBA00022692"/>
    </source>
</evidence>
<proteinExistence type="predicted"/>
<dbReference type="EMBL" id="JBHUKU010000003">
    <property type="protein sequence ID" value="MFD2457951.1"/>
    <property type="molecule type" value="Genomic_DNA"/>
</dbReference>
<feature type="region of interest" description="Disordered" evidence="10">
    <location>
        <begin position="785"/>
        <end position="815"/>
    </location>
</feature>
<keyword evidence="9" id="KW-0902">Two-component regulatory system</keyword>
<evidence type="ECO:0000256" key="9">
    <source>
        <dbReference type="ARBA" id="ARBA00023012"/>
    </source>
</evidence>
<evidence type="ECO:0000256" key="5">
    <source>
        <dbReference type="ARBA" id="ARBA00022679"/>
    </source>
</evidence>
<evidence type="ECO:0000256" key="1">
    <source>
        <dbReference type="ARBA" id="ARBA00000085"/>
    </source>
</evidence>
<dbReference type="EC" id="2.7.13.3" evidence="3"/>
<dbReference type="CDD" id="cd06225">
    <property type="entry name" value="HAMP"/>
    <property type="match status" value="1"/>
</dbReference>
<dbReference type="SUPFAM" id="SSF55874">
    <property type="entry name" value="ATPase domain of HSP90 chaperone/DNA topoisomerase II/histidine kinase"/>
    <property type="match status" value="1"/>
</dbReference>
<dbReference type="PANTHER" id="PTHR45436:SF5">
    <property type="entry name" value="SENSOR HISTIDINE KINASE TRCS"/>
    <property type="match status" value="1"/>
</dbReference>
<feature type="domain" description="HAMP" evidence="12">
    <location>
        <begin position="342"/>
        <end position="412"/>
    </location>
</feature>
<feature type="region of interest" description="Disordered" evidence="10">
    <location>
        <begin position="743"/>
        <end position="770"/>
    </location>
</feature>
<comment type="caution">
    <text evidence="13">The sequence shown here is derived from an EMBL/GenBank/DDBJ whole genome shotgun (WGS) entry which is preliminary data.</text>
</comment>
<keyword evidence="6 11" id="KW-0812">Transmembrane</keyword>
<protein>
    <recommendedName>
        <fullName evidence="3">histidine kinase</fullName>
        <ecNumber evidence="3">2.7.13.3</ecNumber>
    </recommendedName>
</protein>
<name>A0ABW5G8X3_9PSEU</name>
<evidence type="ECO:0000256" key="11">
    <source>
        <dbReference type="SAM" id="Phobius"/>
    </source>
</evidence>
<feature type="region of interest" description="Disordered" evidence="10">
    <location>
        <begin position="639"/>
        <end position="677"/>
    </location>
</feature>
<keyword evidence="11" id="KW-0472">Membrane</keyword>
<evidence type="ECO:0000313" key="14">
    <source>
        <dbReference type="Proteomes" id="UP001597419"/>
    </source>
</evidence>
<dbReference type="InterPro" id="IPR013587">
    <property type="entry name" value="Nitrate/nitrite_sensing"/>
</dbReference>
<feature type="transmembrane region" description="Helical" evidence="11">
    <location>
        <begin position="318"/>
        <end position="340"/>
    </location>
</feature>
<sequence length="892" mass="94916">MRHGRTKPGRVARLRGRSGVKRFLGRLGIRGKLNLLLGPPLAAVVLVSVPFVVIQAGSASSAGRTAEVARQAEQLGGLIWQLQRERLLTAAYVASPSAGDGDMNRQRRTVDAGVNDVRAALGADAPEELTAALVRVGSLQEMRQNAQRRGVSLDGVARTYHAVVGSIIDSLRLTARTTDDAEGNRQLTALEALLRANEENSLRGMALIVSAVSPDAGRTLLGDATFQAPIFTERFVQQTDAAQASLVVRVDQGDAARRIDELGASVPEPGDRARTERFVGDVFATTDGQSNQRKHAQDEVISQITAAASARADAATRLVWLVGAGATVLFGLVALLAIAVSRSIADPLRRLTSAATSVADLADTELVRVTDTESDEEQKPQLATIDVSSADELGRLAEAFNRVQTTASSLVERQAQTRRNTSLMFANVAKRTQNLVGRQLALVDELERNEQDVRLLERLYRLDHLSTRLRRNADNLLVVSGTADEARIAGPVDLSTALRSALAEIEDYQRVHLGEVADILLNSAFGADLVLICAELLENATSFSPPGSVVEVRTGFDQDGACVVGIVDHGIGMTRERLDEENRRLVERERLELAPTSVLGLFVVGRLARRHGLAVELVETPGSGVTARVRVPATLFTRQAPRPLTAAERAEPTPQAPAPPPVEAAPVPVEPEPSTRQAELPMPAIPALVVPMARHERGFRWFRQTDQSAPSAIPAVGARASATLVAEPAAEERRGGLRRRVAGAQLPGSGGAATPPPPAETTPRHDPDAARHAFDGLQEGFAKAVVPTPEPVPPPPPAAPAPPKPVVPAAPPTLAQPLERGGLIRRVPGAQLAPGLRQQAARPRHAKAVATASPAAAWPRRDPDAERAAFDSFTAGLAKAALRPDPMEESTK</sequence>
<dbReference type="Gene3D" id="3.30.565.10">
    <property type="entry name" value="Histidine kinase-like ATPase, C-terminal domain"/>
    <property type="match status" value="1"/>
</dbReference>
<dbReference type="InterPro" id="IPR050428">
    <property type="entry name" value="TCS_sensor_his_kinase"/>
</dbReference>
<evidence type="ECO:0000256" key="3">
    <source>
        <dbReference type="ARBA" id="ARBA00012438"/>
    </source>
</evidence>
<dbReference type="PROSITE" id="PS50885">
    <property type="entry name" value="HAMP"/>
    <property type="match status" value="1"/>
</dbReference>
<dbReference type="Pfam" id="PF08376">
    <property type="entry name" value="NIT"/>
    <property type="match status" value="1"/>
</dbReference>
<evidence type="ECO:0000259" key="12">
    <source>
        <dbReference type="PROSITE" id="PS50885"/>
    </source>
</evidence>
<evidence type="ECO:0000313" key="13">
    <source>
        <dbReference type="EMBL" id="MFD2457951.1"/>
    </source>
</evidence>
<evidence type="ECO:0000256" key="10">
    <source>
        <dbReference type="SAM" id="MobiDB-lite"/>
    </source>
</evidence>
<comment type="catalytic activity">
    <reaction evidence="1">
        <text>ATP + protein L-histidine = ADP + protein N-phospho-L-histidine.</text>
        <dbReference type="EC" id="2.7.13.3"/>
    </reaction>
</comment>
<reference evidence="14" key="1">
    <citation type="journal article" date="2019" name="Int. J. Syst. Evol. Microbiol.">
        <title>The Global Catalogue of Microorganisms (GCM) 10K type strain sequencing project: providing services to taxonomists for standard genome sequencing and annotation.</title>
        <authorList>
            <consortium name="The Broad Institute Genomics Platform"/>
            <consortium name="The Broad Institute Genome Sequencing Center for Infectious Disease"/>
            <person name="Wu L."/>
            <person name="Ma J."/>
        </authorList>
    </citation>
    <scope>NUCLEOTIDE SEQUENCE [LARGE SCALE GENOMIC DNA]</scope>
    <source>
        <strain evidence="14">CGMCC 4.7643</strain>
    </source>
</reference>
<feature type="compositionally biased region" description="Pro residues" evidence="10">
    <location>
        <begin position="654"/>
        <end position="671"/>
    </location>
</feature>
<comment type="subcellular location">
    <subcellularLocation>
        <location evidence="2">Membrane</location>
    </subcellularLocation>
</comment>
<keyword evidence="7" id="KW-0418">Kinase</keyword>
<feature type="region of interest" description="Disordered" evidence="10">
    <location>
        <begin position="838"/>
        <end position="866"/>
    </location>
</feature>
<dbReference type="InterPro" id="IPR003660">
    <property type="entry name" value="HAMP_dom"/>
</dbReference>
<keyword evidence="14" id="KW-1185">Reference proteome</keyword>
<dbReference type="SMART" id="SM00387">
    <property type="entry name" value="HATPase_c"/>
    <property type="match status" value="1"/>
</dbReference>
<dbReference type="Pfam" id="PF00672">
    <property type="entry name" value="HAMP"/>
    <property type="match status" value="1"/>
</dbReference>
<dbReference type="Proteomes" id="UP001597419">
    <property type="component" value="Unassembled WGS sequence"/>
</dbReference>
<feature type="compositionally biased region" description="Pro residues" evidence="10">
    <location>
        <begin position="788"/>
        <end position="811"/>
    </location>
</feature>
<keyword evidence="4" id="KW-0597">Phosphoprotein</keyword>
<feature type="compositionally biased region" description="Low complexity" evidence="10">
    <location>
        <begin position="848"/>
        <end position="858"/>
    </location>
</feature>
<evidence type="ECO:0000256" key="8">
    <source>
        <dbReference type="ARBA" id="ARBA00022989"/>
    </source>
</evidence>